<keyword evidence="2" id="KW-0732">Signal</keyword>
<feature type="chain" id="PRO_5016327245" evidence="2">
    <location>
        <begin position="22"/>
        <end position="322"/>
    </location>
</feature>
<dbReference type="Proteomes" id="UP000245765">
    <property type="component" value="Unassembled WGS sequence"/>
</dbReference>
<dbReference type="SUPFAM" id="SSF53850">
    <property type="entry name" value="Periplasmic binding protein-like II"/>
    <property type="match status" value="1"/>
</dbReference>
<evidence type="ECO:0000313" key="4">
    <source>
        <dbReference type="Proteomes" id="UP000245765"/>
    </source>
</evidence>
<dbReference type="PANTHER" id="PTHR42928:SF5">
    <property type="entry name" value="BLR1237 PROTEIN"/>
    <property type="match status" value="1"/>
</dbReference>
<dbReference type="CDD" id="cd13578">
    <property type="entry name" value="PBP2_Bug27"/>
    <property type="match status" value="1"/>
</dbReference>
<name>A0A317FAF8_9PROT</name>
<dbReference type="Gene3D" id="3.40.190.10">
    <property type="entry name" value="Periplasmic binding protein-like II"/>
    <property type="match status" value="1"/>
</dbReference>
<keyword evidence="4" id="KW-1185">Reference proteome</keyword>
<dbReference type="InterPro" id="IPR005064">
    <property type="entry name" value="BUG"/>
</dbReference>
<reference evidence="4" key="1">
    <citation type="submission" date="2018-05" db="EMBL/GenBank/DDBJ databases">
        <authorList>
            <person name="Du Z."/>
            <person name="Wang X."/>
        </authorList>
    </citation>
    <scope>NUCLEOTIDE SEQUENCE [LARGE SCALE GENOMIC DNA]</scope>
    <source>
        <strain evidence="4">CQN31</strain>
    </source>
</reference>
<dbReference type="Gene3D" id="3.40.190.150">
    <property type="entry name" value="Bordetella uptake gene, domain 1"/>
    <property type="match status" value="1"/>
</dbReference>
<protein>
    <submittedName>
        <fullName evidence="3">ABC transporter substrate-binding protein</fullName>
    </submittedName>
</protein>
<comment type="similarity">
    <text evidence="1">Belongs to the UPF0065 (bug) family.</text>
</comment>
<dbReference type="RefSeq" id="WP_109870914.1">
    <property type="nucleotide sequence ID" value="NZ_QGNA01000003.1"/>
</dbReference>
<sequence>MNRRTLLAAAAATLTPFALRAQDAWPSRPIRLIVPFPPGAANDTLGRAMADQLAPRLGQPVVVENRAGAGGAIGTDHVAKSPADGYTLLLGHIGTLAVNVPMYPRLPYHPVRDFAPVAMIATTPNVLVVNPRMPFQDMQSFVAYAKANPGKLRYGTAGNGSAGHTVMLAFLHATGLELEHIPYRGLAPALNDLVAGHVDVTWGGAPTVMPLVRENRLRALGLSSAQRVDSLPGLPTAAETVAPGFEAVPWYGIAAPAGTPAPIIARLNAEINASLNTPAVSERLRQDGAEPTPGTPEAFGQLIQSEVTRWTELIRAAGVTAN</sequence>
<dbReference type="Pfam" id="PF03401">
    <property type="entry name" value="TctC"/>
    <property type="match status" value="1"/>
</dbReference>
<dbReference type="AlphaFoldDB" id="A0A317FAF8"/>
<organism evidence="3 4">
    <name type="scientific">Falsiroseomonas bella</name>
    <dbReference type="NCBI Taxonomy" id="2184016"/>
    <lineage>
        <taxon>Bacteria</taxon>
        <taxon>Pseudomonadati</taxon>
        <taxon>Pseudomonadota</taxon>
        <taxon>Alphaproteobacteria</taxon>
        <taxon>Acetobacterales</taxon>
        <taxon>Roseomonadaceae</taxon>
        <taxon>Falsiroseomonas</taxon>
    </lineage>
</organism>
<evidence type="ECO:0000313" key="3">
    <source>
        <dbReference type="EMBL" id="PWS36120.1"/>
    </source>
</evidence>
<dbReference type="InterPro" id="IPR042100">
    <property type="entry name" value="Bug_dom1"/>
</dbReference>
<dbReference type="OrthoDB" id="7246209at2"/>
<evidence type="ECO:0000256" key="1">
    <source>
        <dbReference type="ARBA" id="ARBA00006987"/>
    </source>
</evidence>
<dbReference type="PANTHER" id="PTHR42928">
    <property type="entry name" value="TRICARBOXYLATE-BINDING PROTEIN"/>
    <property type="match status" value="1"/>
</dbReference>
<evidence type="ECO:0000256" key="2">
    <source>
        <dbReference type="SAM" id="SignalP"/>
    </source>
</evidence>
<dbReference type="EMBL" id="QGNA01000003">
    <property type="protein sequence ID" value="PWS36120.1"/>
    <property type="molecule type" value="Genomic_DNA"/>
</dbReference>
<proteinExistence type="inferred from homology"/>
<gene>
    <name evidence="3" type="ORF">DFH01_13010</name>
</gene>
<dbReference type="PIRSF" id="PIRSF017082">
    <property type="entry name" value="YflP"/>
    <property type="match status" value="1"/>
</dbReference>
<feature type="signal peptide" evidence="2">
    <location>
        <begin position="1"/>
        <end position="21"/>
    </location>
</feature>
<accession>A0A317FAF8</accession>
<comment type="caution">
    <text evidence="3">The sequence shown here is derived from an EMBL/GenBank/DDBJ whole genome shotgun (WGS) entry which is preliminary data.</text>
</comment>